<dbReference type="Proteomes" id="UP000032120">
    <property type="component" value="Unassembled WGS sequence"/>
</dbReference>
<keyword evidence="1" id="KW-0704">Schiff base</keyword>
<dbReference type="PROSITE" id="PS01054">
    <property type="entry name" value="TRANSALDOLASE_1"/>
    <property type="match status" value="1"/>
</dbReference>
<dbReference type="Pfam" id="PF00923">
    <property type="entry name" value="TAL_FSA"/>
    <property type="match status" value="1"/>
</dbReference>
<dbReference type="GO" id="GO:0005975">
    <property type="term" value="P:carbohydrate metabolic process"/>
    <property type="evidence" value="ECO:0007669"/>
    <property type="project" value="InterPro"/>
</dbReference>
<dbReference type="SUPFAM" id="SSF51569">
    <property type="entry name" value="Aldolase"/>
    <property type="match status" value="1"/>
</dbReference>
<evidence type="ECO:0000256" key="1">
    <source>
        <dbReference type="ARBA" id="ARBA00023270"/>
    </source>
</evidence>
<dbReference type="InterPro" id="IPR018225">
    <property type="entry name" value="Transaldolase_AS"/>
</dbReference>
<evidence type="ECO:0000313" key="3">
    <source>
        <dbReference type="Proteomes" id="UP000032120"/>
    </source>
</evidence>
<dbReference type="PANTHER" id="PTHR10683">
    <property type="entry name" value="TRANSALDOLASE"/>
    <property type="match status" value="1"/>
</dbReference>
<protein>
    <recommendedName>
        <fullName evidence="4">Transaldolase</fullName>
    </recommendedName>
</protein>
<dbReference type="InterPro" id="IPR013785">
    <property type="entry name" value="Aldolase_TIM"/>
</dbReference>
<name>A0A0D0IKS9_9MICO</name>
<keyword evidence="3" id="KW-1185">Reference proteome</keyword>
<organism evidence="2 3">
    <name type="scientific">Leucobacter komagatae</name>
    <dbReference type="NCBI Taxonomy" id="55969"/>
    <lineage>
        <taxon>Bacteria</taxon>
        <taxon>Bacillati</taxon>
        <taxon>Actinomycetota</taxon>
        <taxon>Actinomycetes</taxon>
        <taxon>Micrococcales</taxon>
        <taxon>Microbacteriaceae</taxon>
        <taxon>Leucobacter</taxon>
    </lineage>
</organism>
<proteinExistence type="predicted"/>
<evidence type="ECO:0000313" key="2">
    <source>
        <dbReference type="EMBL" id="KIP51717.1"/>
    </source>
</evidence>
<dbReference type="AlphaFoldDB" id="A0A0D0IKS9"/>
<dbReference type="InterPro" id="IPR001585">
    <property type="entry name" value="TAL/FSA"/>
</dbReference>
<dbReference type="Gene3D" id="3.20.20.70">
    <property type="entry name" value="Aldolase class I"/>
    <property type="match status" value="1"/>
</dbReference>
<accession>A0A0D0IKS9</accession>
<comment type="caution">
    <text evidence="2">The sequence shown here is derived from an EMBL/GenBank/DDBJ whole genome shotgun (WGS) entry which is preliminary data.</text>
</comment>
<evidence type="ECO:0008006" key="4">
    <source>
        <dbReference type="Google" id="ProtNLM"/>
    </source>
</evidence>
<dbReference type="EMBL" id="JXSQ01000024">
    <property type="protein sequence ID" value="KIP51717.1"/>
    <property type="molecule type" value="Genomic_DNA"/>
</dbReference>
<sequence>MTNLASVRPRLYVDSAEVDRVASLLNAGLVHGVTTNPTILARGGKVAGDIPELYARWESEGAREIFFQTWGGDTAAYLRNAEALIALGERVVVKVPATAAGFAAARWLAAQGVTVLVTAVYSVAQALTCATLGVAYIAPYLGRMRDAGMDGDGLISAMQAVCAGTDTNVLAASLRSAADIVALRLADVPYFTAAPSVIEEMLFHAVSETSAAEFDAEMARLSVPLVP</sequence>
<dbReference type="PANTHER" id="PTHR10683:SF40">
    <property type="entry name" value="FRUCTOSE-6-PHOSPHATE ALDOLASE 1-RELATED"/>
    <property type="match status" value="1"/>
</dbReference>
<reference evidence="2 3" key="1">
    <citation type="submission" date="2015-01" db="EMBL/GenBank/DDBJ databases">
        <title>Draft genome sequence of Leucobacter komagatae strain VKM ST2845.</title>
        <authorList>
            <person name="Karlyshev A.V."/>
            <person name="Kudryashova E.B."/>
        </authorList>
    </citation>
    <scope>NUCLEOTIDE SEQUENCE [LARGE SCALE GENOMIC DNA]</scope>
    <source>
        <strain evidence="2 3">VKM ST2845</strain>
    </source>
</reference>
<dbReference type="RefSeq" id="WP_042545000.1">
    <property type="nucleotide sequence ID" value="NZ_JXSQ01000024.1"/>
</dbReference>
<gene>
    <name evidence="2" type="ORF">SD72_13550</name>
</gene>